<keyword evidence="2" id="KW-0472">Membrane</keyword>
<proteinExistence type="predicted"/>
<name>A0A0C3MXG1_PISTI</name>
<feature type="region of interest" description="Disordered" evidence="1">
    <location>
        <begin position="1"/>
        <end position="22"/>
    </location>
</feature>
<gene>
    <name evidence="3" type="ORF">M404DRAFT_35954</name>
</gene>
<evidence type="ECO:0000256" key="1">
    <source>
        <dbReference type="SAM" id="MobiDB-lite"/>
    </source>
</evidence>
<dbReference type="EMBL" id="KN832152">
    <property type="protein sequence ID" value="KIN93594.1"/>
    <property type="molecule type" value="Genomic_DNA"/>
</dbReference>
<sequence>MDPMNSETTEEPVSPASHNGKPVATASSVLTMLPFFPKPRTRIRKLVSLLSASAYIALFIFVPVHVATHKLLPAEADTLAWSSSDVNLDPLEPSELDFEFVKTAITTWL</sequence>
<keyword evidence="2" id="KW-0812">Transmembrane</keyword>
<evidence type="ECO:0000256" key="2">
    <source>
        <dbReference type="SAM" id="Phobius"/>
    </source>
</evidence>
<organism evidence="3 4">
    <name type="scientific">Pisolithus tinctorius Marx 270</name>
    <dbReference type="NCBI Taxonomy" id="870435"/>
    <lineage>
        <taxon>Eukaryota</taxon>
        <taxon>Fungi</taxon>
        <taxon>Dikarya</taxon>
        <taxon>Basidiomycota</taxon>
        <taxon>Agaricomycotina</taxon>
        <taxon>Agaricomycetes</taxon>
        <taxon>Agaricomycetidae</taxon>
        <taxon>Boletales</taxon>
        <taxon>Sclerodermatineae</taxon>
        <taxon>Pisolithaceae</taxon>
        <taxon>Pisolithus</taxon>
    </lineage>
</organism>
<evidence type="ECO:0000313" key="3">
    <source>
        <dbReference type="EMBL" id="KIN93594.1"/>
    </source>
</evidence>
<dbReference type="OrthoDB" id="10259513at2759"/>
<protein>
    <submittedName>
        <fullName evidence="3">Uncharacterized protein</fullName>
    </submittedName>
</protein>
<keyword evidence="2" id="KW-1133">Transmembrane helix</keyword>
<reference evidence="4" key="2">
    <citation type="submission" date="2015-01" db="EMBL/GenBank/DDBJ databases">
        <title>Evolutionary Origins and Diversification of the Mycorrhizal Mutualists.</title>
        <authorList>
            <consortium name="DOE Joint Genome Institute"/>
            <consortium name="Mycorrhizal Genomics Consortium"/>
            <person name="Kohler A."/>
            <person name="Kuo A."/>
            <person name="Nagy L.G."/>
            <person name="Floudas D."/>
            <person name="Copeland A."/>
            <person name="Barry K.W."/>
            <person name="Cichocki N."/>
            <person name="Veneault-Fourrey C."/>
            <person name="LaButti K."/>
            <person name="Lindquist E.A."/>
            <person name="Lipzen A."/>
            <person name="Lundell T."/>
            <person name="Morin E."/>
            <person name="Murat C."/>
            <person name="Riley R."/>
            <person name="Ohm R."/>
            <person name="Sun H."/>
            <person name="Tunlid A."/>
            <person name="Henrissat B."/>
            <person name="Grigoriev I.V."/>
            <person name="Hibbett D.S."/>
            <person name="Martin F."/>
        </authorList>
    </citation>
    <scope>NUCLEOTIDE SEQUENCE [LARGE SCALE GENOMIC DNA]</scope>
    <source>
        <strain evidence="4">Marx 270</strain>
    </source>
</reference>
<dbReference type="Proteomes" id="UP000054217">
    <property type="component" value="Unassembled WGS sequence"/>
</dbReference>
<dbReference type="HOGENOM" id="CLU_2185047_0_0_1"/>
<keyword evidence="4" id="KW-1185">Reference proteome</keyword>
<reference evidence="3 4" key="1">
    <citation type="submission" date="2014-04" db="EMBL/GenBank/DDBJ databases">
        <authorList>
            <consortium name="DOE Joint Genome Institute"/>
            <person name="Kuo A."/>
            <person name="Kohler A."/>
            <person name="Costa M.D."/>
            <person name="Nagy L.G."/>
            <person name="Floudas D."/>
            <person name="Copeland A."/>
            <person name="Barry K.W."/>
            <person name="Cichocki N."/>
            <person name="Veneault-Fourrey C."/>
            <person name="LaButti K."/>
            <person name="Lindquist E.A."/>
            <person name="Lipzen A."/>
            <person name="Lundell T."/>
            <person name="Morin E."/>
            <person name="Murat C."/>
            <person name="Sun H."/>
            <person name="Tunlid A."/>
            <person name="Henrissat B."/>
            <person name="Grigoriev I.V."/>
            <person name="Hibbett D.S."/>
            <person name="Martin F."/>
            <person name="Nordberg H.P."/>
            <person name="Cantor M.N."/>
            <person name="Hua S.X."/>
        </authorList>
    </citation>
    <scope>NUCLEOTIDE SEQUENCE [LARGE SCALE GENOMIC DNA]</scope>
    <source>
        <strain evidence="3 4">Marx 270</strain>
    </source>
</reference>
<evidence type="ECO:0000313" key="4">
    <source>
        <dbReference type="Proteomes" id="UP000054217"/>
    </source>
</evidence>
<dbReference type="InParanoid" id="A0A0C3MXG1"/>
<feature type="transmembrane region" description="Helical" evidence="2">
    <location>
        <begin position="46"/>
        <end position="66"/>
    </location>
</feature>
<accession>A0A0C3MXG1</accession>
<dbReference type="AlphaFoldDB" id="A0A0C3MXG1"/>